<dbReference type="Proteomes" id="UP001235840">
    <property type="component" value="Unassembled WGS sequence"/>
</dbReference>
<evidence type="ECO:0000313" key="2">
    <source>
        <dbReference type="EMBL" id="MDQ0165493.1"/>
    </source>
</evidence>
<comment type="caution">
    <text evidence="2">The sequence shown here is derived from an EMBL/GenBank/DDBJ whole genome shotgun (WGS) entry which is preliminary data.</text>
</comment>
<keyword evidence="1" id="KW-0472">Membrane</keyword>
<accession>A0ABT9VWX7</accession>
<dbReference type="Pfam" id="PF07187">
    <property type="entry name" value="DUF1405"/>
    <property type="match status" value="1"/>
</dbReference>
<gene>
    <name evidence="2" type="ORF">J2S11_001394</name>
</gene>
<feature type="transmembrane region" description="Helical" evidence="1">
    <location>
        <begin position="15"/>
        <end position="34"/>
    </location>
</feature>
<feature type="transmembrane region" description="Helical" evidence="1">
    <location>
        <begin position="54"/>
        <end position="74"/>
    </location>
</feature>
<evidence type="ECO:0000256" key="1">
    <source>
        <dbReference type="SAM" id="Phobius"/>
    </source>
</evidence>
<keyword evidence="1" id="KW-1133">Transmembrane helix</keyword>
<keyword evidence="3" id="KW-1185">Reference proteome</keyword>
<sequence length="204" mass="23571">MYYKSFVAWLGTSRIMKLLFIINFLGTIYGYYWYKNQLAQTPLHLWPFVPDSPTASLFFTVVLLAFILGERWPLIQALAAVTLFKYGIWATVMILWSAVLGAQLGFDHYMLMTSHVGMAIQAILYASYFTFTIKHLALASAWTLFNDFLDYTLHIFPWVHRNLYPYLGYVAGFTVTLSVISILLFYWLVLYKGGKNKLAVKLEI</sequence>
<dbReference type="EMBL" id="JAUSTY010000005">
    <property type="protein sequence ID" value="MDQ0165493.1"/>
    <property type="molecule type" value="Genomic_DNA"/>
</dbReference>
<feature type="transmembrane region" description="Helical" evidence="1">
    <location>
        <begin position="166"/>
        <end position="189"/>
    </location>
</feature>
<reference evidence="2 3" key="1">
    <citation type="submission" date="2023-07" db="EMBL/GenBank/DDBJ databases">
        <title>Genomic Encyclopedia of Type Strains, Phase IV (KMG-IV): sequencing the most valuable type-strain genomes for metagenomic binning, comparative biology and taxonomic classification.</title>
        <authorList>
            <person name="Goeker M."/>
        </authorList>
    </citation>
    <scope>NUCLEOTIDE SEQUENCE [LARGE SCALE GENOMIC DNA]</scope>
    <source>
        <strain evidence="2 3">DSM 12751</strain>
    </source>
</reference>
<dbReference type="RefSeq" id="WP_307393263.1">
    <property type="nucleotide sequence ID" value="NZ_BAAADK010000011.1"/>
</dbReference>
<evidence type="ECO:0000313" key="3">
    <source>
        <dbReference type="Proteomes" id="UP001235840"/>
    </source>
</evidence>
<feature type="transmembrane region" description="Helical" evidence="1">
    <location>
        <begin position="86"/>
        <end position="106"/>
    </location>
</feature>
<dbReference type="PANTHER" id="PTHR40042">
    <property type="entry name" value="HYPOTHETICAL MEMBRANE SPANNING PROTEIN"/>
    <property type="match status" value="1"/>
</dbReference>
<proteinExistence type="predicted"/>
<name>A0ABT9VWX7_9BACI</name>
<dbReference type="PANTHER" id="PTHR40042:SF1">
    <property type="entry name" value="DUF1405 DOMAIN-CONTAINING PROTEIN"/>
    <property type="match status" value="1"/>
</dbReference>
<dbReference type="InterPro" id="IPR009845">
    <property type="entry name" value="DUF1405"/>
</dbReference>
<keyword evidence="1" id="KW-0812">Transmembrane</keyword>
<organism evidence="2 3">
    <name type="scientific">Caldalkalibacillus horti</name>
    <dbReference type="NCBI Taxonomy" id="77523"/>
    <lineage>
        <taxon>Bacteria</taxon>
        <taxon>Bacillati</taxon>
        <taxon>Bacillota</taxon>
        <taxon>Bacilli</taxon>
        <taxon>Bacillales</taxon>
        <taxon>Bacillaceae</taxon>
        <taxon>Caldalkalibacillus</taxon>
    </lineage>
</organism>
<protein>
    <submittedName>
        <fullName evidence="2">Membrane protein YpjA</fullName>
    </submittedName>
</protein>
<feature type="transmembrane region" description="Helical" evidence="1">
    <location>
        <begin position="118"/>
        <end position="145"/>
    </location>
</feature>